<dbReference type="EMBL" id="JABANM010007108">
    <property type="protein sequence ID" value="KAF4744821.1"/>
    <property type="molecule type" value="Genomic_DNA"/>
</dbReference>
<proteinExistence type="inferred from homology"/>
<feature type="transmembrane region" description="Helical" evidence="2">
    <location>
        <begin position="182"/>
        <end position="206"/>
    </location>
</feature>
<dbReference type="GO" id="GO:0005886">
    <property type="term" value="C:plasma membrane"/>
    <property type="evidence" value="ECO:0007669"/>
    <property type="project" value="TreeGrafter"/>
</dbReference>
<keyword evidence="2" id="KW-1133">Transmembrane helix</keyword>
<feature type="transmembrane region" description="Helical" evidence="2">
    <location>
        <begin position="213"/>
        <end position="232"/>
    </location>
</feature>
<evidence type="ECO:0000256" key="1">
    <source>
        <dbReference type="ARBA" id="ARBA00005773"/>
    </source>
</evidence>
<dbReference type="Pfam" id="PF01770">
    <property type="entry name" value="Folate_carrier"/>
    <property type="match status" value="2"/>
</dbReference>
<gene>
    <name evidence="3" type="ORF">FOZ62_004857</name>
</gene>
<dbReference type="Gene3D" id="1.20.1250.20">
    <property type="entry name" value="MFS general substrate transporter like domains"/>
    <property type="match status" value="1"/>
</dbReference>
<sequence>FVGYKLSLVLGACGRVATRFLLLFGTRLWHMQVMQVCYAFGTTAEIVFYAYIFHIVTRDDYQKLTSMALAAHVISNALSGFLGDILLNVFHQSYTTLMWWSAVFVCCAALVSLTFTSVRRPKSPTPSQVWTTIKLAYRNVTFLLIILWWIFANSAYGIVYGYESSLYDIIMTRDNLDNYNGTVFAMGQILATLASLSVAVPIVLRFTSNNQHLTVGFVGWLCTAALGLMAWWSNLAPMCTGFVFYYGSYHFVNAFVSAETGRVVNSNTKASGDTGDPGQDCYAMVVGGNRTLDHRSSSFRRQPTTYSSTTETERLRMQSLAWKLWLTDIAHCLHLISFKATSRSHRRRVMSRPILVTLYRSSNCCLCNTARFIVDRVVTAGHYPTGTVKVQEVNIEDDPDLKDEFEFEVPVIAVNGNVVSAQKIKSRLIREAISATFAEATRLPE</sequence>
<feature type="transmembrane region" description="Helical" evidence="2">
    <location>
        <begin position="68"/>
        <end position="91"/>
    </location>
</feature>
<comment type="caution">
    <text evidence="3">The sequence shown here is derived from an EMBL/GenBank/DDBJ whole genome shotgun (WGS) entry which is preliminary data.</text>
</comment>
<dbReference type="SUPFAM" id="SSF52833">
    <property type="entry name" value="Thioredoxin-like"/>
    <property type="match status" value="1"/>
</dbReference>
<dbReference type="Gene3D" id="3.40.30.10">
    <property type="entry name" value="Glutaredoxin"/>
    <property type="match status" value="1"/>
</dbReference>
<dbReference type="Proteomes" id="UP000574390">
    <property type="component" value="Unassembled WGS sequence"/>
</dbReference>
<keyword evidence="2" id="KW-0472">Membrane</keyword>
<accession>A0A7J6TIR2</accession>
<dbReference type="InterPro" id="IPR036249">
    <property type="entry name" value="Thioredoxin-like_sf"/>
</dbReference>
<name>A0A7J6TIR2_PEROL</name>
<feature type="transmembrane region" description="Helical" evidence="2">
    <location>
        <begin position="33"/>
        <end position="56"/>
    </location>
</feature>
<dbReference type="AlphaFoldDB" id="A0A7J6TIR2"/>
<dbReference type="InterPro" id="IPR002666">
    <property type="entry name" value="Folate_carrier"/>
</dbReference>
<feature type="transmembrane region" description="Helical" evidence="2">
    <location>
        <begin position="97"/>
        <end position="118"/>
    </location>
</feature>
<evidence type="ECO:0000313" key="3">
    <source>
        <dbReference type="EMBL" id="KAF4744821.1"/>
    </source>
</evidence>
<dbReference type="InterPro" id="IPR008554">
    <property type="entry name" value="Glutaredoxin-like"/>
</dbReference>
<keyword evidence="2" id="KW-0812">Transmembrane</keyword>
<evidence type="ECO:0000313" key="4">
    <source>
        <dbReference type="Proteomes" id="UP000574390"/>
    </source>
</evidence>
<reference evidence="3 4" key="1">
    <citation type="submission" date="2020-04" db="EMBL/GenBank/DDBJ databases">
        <title>Perkinsus olseni comparative genomics.</title>
        <authorList>
            <person name="Bogema D.R."/>
        </authorList>
    </citation>
    <scope>NUCLEOTIDE SEQUENCE [LARGE SCALE GENOMIC DNA]</scope>
    <source>
        <strain evidence="3">ATCC PRA-205</strain>
    </source>
</reference>
<dbReference type="Pfam" id="PF05768">
    <property type="entry name" value="Glrx-like"/>
    <property type="match status" value="1"/>
</dbReference>
<dbReference type="PANTHER" id="PTHR10686">
    <property type="entry name" value="FOLATE TRANSPORTER"/>
    <property type="match status" value="1"/>
</dbReference>
<dbReference type="CDD" id="cd06174">
    <property type="entry name" value="MFS"/>
    <property type="match status" value="1"/>
</dbReference>
<evidence type="ECO:0000256" key="2">
    <source>
        <dbReference type="SAM" id="Phobius"/>
    </source>
</evidence>
<dbReference type="InterPro" id="IPR036259">
    <property type="entry name" value="MFS_trans_sf"/>
</dbReference>
<comment type="similarity">
    <text evidence="1">Belongs to the reduced folate carrier (RFC) transporter (TC 2.A.48) family.</text>
</comment>
<dbReference type="GO" id="GO:0090482">
    <property type="term" value="F:vitamin transmembrane transporter activity"/>
    <property type="evidence" value="ECO:0007669"/>
    <property type="project" value="InterPro"/>
</dbReference>
<organism evidence="3 4">
    <name type="scientific">Perkinsus olseni</name>
    <name type="common">Perkinsus atlanticus</name>
    <dbReference type="NCBI Taxonomy" id="32597"/>
    <lineage>
        <taxon>Eukaryota</taxon>
        <taxon>Sar</taxon>
        <taxon>Alveolata</taxon>
        <taxon>Perkinsozoa</taxon>
        <taxon>Perkinsea</taxon>
        <taxon>Perkinsida</taxon>
        <taxon>Perkinsidae</taxon>
        <taxon>Perkinsus</taxon>
    </lineage>
</organism>
<feature type="transmembrane region" description="Helical" evidence="2">
    <location>
        <begin position="139"/>
        <end position="162"/>
    </location>
</feature>
<protein>
    <submittedName>
        <fullName evidence="3">Uncharacterized protein</fullName>
    </submittedName>
</protein>
<dbReference type="SUPFAM" id="SSF103473">
    <property type="entry name" value="MFS general substrate transporter"/>
    <property type="match status" value="1"/>
</dbReference>
<dbReference type="PANTHER" id="PTHR10686:SF18">
    <property type="entry name" value="IP11787P-RELATED"/>
    <property type="match status" value="1"/>
</dbReference>
<feature type="non-terminal residue" evidence="3">
    <location>
        <position position="1"/>
    </location>
</feature>